<dbReference type="Proteomes" id="UP000450000">
    <property type="component" value="Unassembled WGS sequence"/>
</dbReference>
<evidence type="ECO:0000256" key="2">
    <source>
        <dbReference type="SAM" id="SignalP"/>
    </source>
</evidence>
<keyword evidence="2" id="KW-0732">Signal</keyword>
<feature type="chain" id="PRO_5039386719" description="GerMN domain-containing protein" evidence="2">
    <location>
        <begin position="21"/>
        <end position="176"/>
    </location>
</feature>
<accession>A0A6N7KZK1</accession>
<sequence>MRRTMLLAAAVLLLSGCGIPTTGVIQSGDPATGIQPRALIFFVTDGRVVPVVRELTNPVDVRTAIQLLLAGPDVRDRQLGLTTALTRIPAPTISASGAEVRLQLAAGTGPLSPLATRQLICTAAAARQTEDPDTATTGVTVVVAGPDGRLTQGSSQCSIPRPAAYSTETPAHPPGG</sequence>
<name>A0A6N7KZK1_9ACTN</name>
<evidence type="ECO:0008006" key="5">
    <source>
        <dbReference type="Google" id="ProtNLM"/>
    </source>
</evidence>
<comment type="caution">
    <text evidence="3">The sequence shown here is derived from an EMBL/GenBank/DDBJ whole genome shotgun (WGS) entry which is preliminary data.</text>
</comment>
<feature type="signal peptide" evidence="2">
    <location>
        <begin position="1"/>
        <end position="20"/>
    </location>
</feature>
<reference evidence="3 4" key="1">
    <citation type="submission" date="2019-09" db="EMBL/GenBank/DDBJ databases">
        <title>Genome Sequences of Streptomyces kaniharaensis ATCC 21070.</title>
        <authorList>
            <person name="Zhu W."/>
            <person name="De Crecy-Lagard V."/>
            <person name="Richards N.G."/>
        </authorList>
    </citation>
    <scope>NUCLEOTIDE SEQUENCE [LARGE SCALE GENOMIC DNA]</scope>
    <source>
        <strain evidence="3 4">SF-557</strain>
    </source>
</reference>
<dbReference type="PROSITE" id="PS51257">
    <property type="entry name" value="PROKAR_LIPOPROTEIN"/>
    <property type="match status" value="1"/>
</dbReference>
<keyword evidence="4" id="KW-1185">Reference proteome</keyword>
<evidence type="ECO:0000313" key="4">
    <source>
        <dbReference type="Proteomes" id="UP000450000"/>
    </source>
</evidence>
<proteinExistence type="predicted"/>
<evidence type="ECO:0000313" key="3">
    <source>
        <dbReference type="EMBL" id="MQS16255.1"/>
    </source>
</evidence>
<dbReference type="RefSeq" id="WP_153466984.1">
    <property type="nucleotide sequence ID" value="NZ_WBOF01000002.1"/>
</dbReference>
<protein>
    <recommendedName>
        <fullName evidence="5">GerMN domain-containing protein</fullName>
    </recommendedName>
</protein>
<organism evidence="3 4">
    <name type="scientific">Streptomyces kaniharaensis</name>
    <dbReference type="NCBI Taxonomy" id="212423"/>
    <lineage>
        <taxon>Bacteria</taxon>
        <taxon>Bacillati</taxon>
        <taxon>Actinomycetota</taxon>
        <taxon>Actinomycetes</taxon>
        <taxon>Kitasatosporales</taxon>
        <taxon>Streptomycetaceae</taxon>
        <taxon>Streptomyces</taxon>
    </lineage>
</organism>
<gene>
    <name evidence="3" type="ORF">F7Q99_29555</name>
</gene>
<evidence type="ECO:0000256" key="1">
    <source>
        <dbReference type="SAM" id="MobiDB-lite"/>
    </source>
</evidence>
<dbReference type="AlphaFoldDB" id="A0A6N7KZK1"/>
<dbReference type="OrthoDB" id="3474228at2"/>
<dbReference type="EMBL" id="WBOF01000002">
    <property type="protein sequence ID" value="MQS16255.1"/>
    <property type="molecule type" value="Genomic_DNA"/>
</dbReference>
<feature type="region of interest" description="Disordered" evidence="1">
    <location>
        <begin position="146"/>
        <end position="176"/>
    </location>
</feature>